<dbReference type="Pfam" id="PF00266">
    <property type="entry name" value="Aminotran_5"/>
    <property type="match status" value="1"/>
</dbReference>
<gene>
    <name evidence="3" type="ORF">NCTC12475_01832</name>
</gene>
<keyword evidence="1" id="KW-0663">Pyridoxal phosphate</keyword>
<evidence type="ECO:0000313" key="4">
    <source>
        <dbReference type="Proteomes" id="UP000254920"/>
    </source>
</evidence>
<organism evidence="3 4">
    <name type="scientific">Campylobacter sputorum subsp. sputorum</name>
    <dbReference type="NCBI Taxonomy" id="32024"/>
    <lineage>
        <taxon>Bacteria</taxon>
        <taxon>Pseudomonadati</taxon>
        <taxon>Campylobacterota</taxon>
        <taxon>Epsilonproteobacteria</taxon>
        <taxon>Campylobacterales</taxon>
        <taxon>Campylobacteraceae</taxon>
        <taxon>Campylobacter</taxon>
    </lineage>
</organism>
<dbReference type="GO" id="GO:0008483">
    <property type="term" value="F:transaminase activity"/>
    <property type="evidence" value="ECO:0007669"/>
    <property type="project" value="UniProtKB-KW"/>
</dbReference>
<dbReference type="InterPro" id="IPR015422">
    <property type="entry name" value="PyrdxlP-dep_Trfase_small"/>
</dbReference>
<dbReference type="InterPro" id="IPR000192">
    <property type="entry name" value="Aminotrans_V_dom"/>
</dbReference>
<keyword evidence="3" id="KW-0808">Transferase</keyword>
<dbReference type="SUPFAM" id="SSF53383">
    <property type="entry name" value="PLP-dependent transferases"/>
    <property type="match status" value="1"/>
</dbReference>
<protein>
    <submittedName>
        <fullName evidence="3">Putative aminotransferase</fullName>
    </submittedName>
</protein>
<dbReference type="PANTHER" id="PTHR43586:SF8">
    <property type="entry name" value="CYSTEINE DESULFURASE 1, CHLOROPLASTIC"/>
    <property type="match status" value="1"/>
</dbReference>
<name>A0A381F4A9_9BACT</name>
<evidence type="ECO:0000256" key="1">
    <source>
        <dbReference type="ARBA" id="ARBA00022898"/>
    </source>
</evidence>
<proteinExistence type="predicted"/>
<evidence type="ECO:0000259" key="2">
    <source>
        <dbReference type="Pfam" id="PF00266"/>
    </source>
</evidence>
<dbReference type="Proteomes" id="UP000254920">
    <property type="component" value="Unassembled WGS sequence"/>
</dbReference>
<keyword evidence="4" id="KW-1185">Reference proteome</keyword>
<dbReference type="PANTHER" id="PTHR43586">
    <property type="entry name" value="CYSTEINE DESULFURASE"/>
    <property type="match status" value="1"/>
</dbReference>
<dbReference type="AlphaFoldDB" id="A0A381F4A9"/>
<dbReference type="EMBL" id="UFVD01000002">
    <property type="protein sequence ID" value="SUX35278.1"/>
    <property type="molecule type" value="Genomic_DNA"/>
</dbReference>
<dbReference type="InterPro" id="IPR015424">
    <property type="entry name" value="PyrdxlP-dep_Trfase"/>
</dbReference>
<keyword evidence="3" id="KW-0032">Aminotransferase</keyword>
<sequence length="84" mass="9537">MPIYSFNFKDKSPYDITEILSNKFGIQARAGCACAGPYGHDLLNLQDDGYFKERPGFVRIGLHYTHNKDDLDYLLGALNDISNY</sequence>
<dbReference type="Gene3D" id="3.90.1150.10">
    <property type="entry name" value="Aspartate Aminotransferase, domain 1"/>
    <property type="match status" value="1"/>
</dbReference>
<evidence type="ECO:0000313" key="3">
    <source>
        <dbReference type="EMBL" id="SUX35278.1"/>
    </source>
</evidence>
<feature type="domain" description="Aminotransferase class V" evidence="2">
    <location>
        <begin position="3"/>
        <end position="74"/>
    </location>
</feature>
<accession>A0A381F4A9</accession>
<reference evidence="3 4" key="1">
    <citation type="submission" date="2018-06" db="EMBL/GenBank/DDBJ databases">
        <authorList>
            <consortium name="Pathogen Informatics"/>
            <person name="Doyle S."/>
        </authorList>
    </citation>
    <scope>NUCLEOTIDE SEQUENCE [LARGE SCALE GENOMIC DNA]</scope>
    <source>
        <strain evidence="3 4">NCTC12475</strain>
    </source>
</reference>